<feature type="compositionally biased region" description="Gly residues" evidence="6">
    <location>
        <begin position="258"/>
        <end position="272"/>
    </location>
</feature>
<keyword evidence="3" id="KW-0677">Repeat</keyword>
<dbReference type="PANTHER" id="PTHR45785:SF2">
    <property type="entry name" value="COMPLEMENT FACTOR H-RELATED"/>
    <property type="match status" value="1"/>
</dbReference>
<feature type="compositionally biased region" description="Basic and acidic residues" evidence="6">
    <location>
        <begin position="236"/>
        <end position="249"/>
    </location>
</feature>
<keyword evidence="7" id="KW-1133">Transmembrane helix</keyword>
<dbReference type="InterPro" id="IPR051503">
    <property type="entry name" value="ComplSys_Reg/VirEntry_Med"/>
</dbReference>
<keyword evidence="7" id="KW-0812">Transmembrane</keyword>
<feature type="domain" description="Sushi" evidence="9">
    <location>
        <begin position="2893"/>
        <end position="2963"/>
    </location>
</feature>
<protein>
    <submittedName>
        <fullName evidence="10">Sushi domain (Scr repeat) domain-containing protein</fullName>
    </submittedName>
</protein>
<evidence type="ECO:0000313" key="10">
    <source>
        <dbReference type="EMBL" id="KFG30655.1"/>
    </source>
</evidence>
<dbReference type="Proteomes" id="UP000028837">
    <property type="component" value="Unassembled WGS sequence"/>
</dbReference>
<feature type="domain" description="Sushi" evidence="9">
    <location>
        <begin position="734"/>
        <end position="800"/>
    </location>
</feature>
<feature type="compositionally biased region" description="Low complexity" evidence="6">
    <location>
        <begin position="1834"/>
        <end position="1864"/>
    </location>
</feature>
<feature type="compositionally biased region" description="Basic and acidic residues" evidence="6">
    <location>
        <begin position="930"/>
        <end position="941"/>
    </location>
</feature>
<feature type="domain" description="Sushi" evidence="9">
    <location>
        <begin position="804"/>
        <end position="864"/>
    </location>
</feature>
<feature type="region of interest" description="Disordered" evidence="6">
    <location>
        <begin position="219"/>
        <end position="276"/>
    </location>
</feature>
<sequence>MTAGKTKYKGVLLNATTKAVEGVLLTLISGRLGVQECLTNAHCADNAFAYCIEDHCGGFLVSAAAAGSVDQALKVIPVAANFSCGAEAALDPEYVKASALPCIADVNNDGVCDINLGVNRALGLSEQCAVCKIPPLTYIDLIFNENIKFGRPGAAILIAVTTRKTGRTTSGTDPSASTLQYLITLPNNASNLRKISAPFLPAAASASSRLTIHAVGLGEERRRTEAKPSSSAFSKRGRDNAEEDSHRDQASLFTGFGTTPGGAQQGGNGGTGLSSTSHSNKWTVEIIGQKLRITPDKDATSLPLGDYRIGIEFGFVTDLIGNMNKGESNLTFTLATDANCPFLYVTGFTTENGNCNGLYMPADPMNDQASWQGGEKNAFFIYWKKEVREGGKVQQGGNWIIDTNYDESSFLAFADLTEHADKKGGKSRAHPPSGLWHKWTGSNRRPQPHISMFCSSLPDRSPASLTSVDPLIGSSLPLSASSLLPLRPITLTFNKPMNFGHWATIKLISRSAEKRADGGRGAAGDKAGDKRRDEKGVIVWVPDIEGNMRGETIKIFNRPAQEVLARSLVALRPLSPVLSLASLEQRGEALAASSPANSNASAGSWTLLRASASRRLQANAAEVPPPSLAQKSPEKLVGVVELHVTEPLIPGETYDLVAELGSLTDLAYNPWGPVEKGTIVFHTTGGRCASTIRDDNLVFLPSSLSSSPSASAAFFGSSGEKEGSEGIEEGGFFLAEKGREVTGLRKGAEKDGADDGTQVRVVCRQGFSVHASLKGSKEAEETVLTCEDGRWKSFKALPRCFASCGPFPLLPGGAYSMGGDVGGLGIEGETLEIRCAESADILSPVSRQTVECRAGKWDALQVKCGATCAPLGPALGPRYRVFMEDKFGVLGGGGRDPRGGGRAPENREAKEGERRLVTCAPGTSKHAGQKKRESSRGRSDGEDAGEEALCGKDGWSKVRMQCFADCPAEQLAAVLAQHGPGLQWTAHGDEEKKNDGDPGKHGELRTVSCAPGFLPSTARSSFTTTCDDGKWQPLAPSSFPPSPLCVARCPTLNLPANAYVVSALPDAIGPDGALQQRVEVSCAEHAVSVSSEQHQALVCSREGVWSLLTVQCQAPCAFPLLQLGDRYELREQEDRGPDSVSQRASGVSTAPRGGPSTADSAGDEVYRHGTELMIGCASGAAADGGGAAASPHKIVCSDGVWKSAYRVIAAAPGASVGSRSDGRPSGGSAGTLSREPSRRGELSGQSLGGEFTSGVSPSSVASALRQSEVELKCRRGCGVPALPPELRPLFLTPRVALLQRWRHEQQLQVTCAKDFSADLGRLSEADEDDFETLVCRDGAWHSINSASTRNMPERNRLAAPPSIPGMRLACHRSCEASEIRRTAQLYHFDLPTSFTVSSPAFPTSSLPHAGTVAVSCQPGFSALAGPPSGASLRCMYGSITLPHTVCGHPSCTDGVQNGDETGVDCGGSHCAPCASCGDGVQNNGETGVDCGGPCPACVACSAPMPSQFFAPGSEPDLDALGALLVLPPASPAADSAEQAASTLRQFLPFSEFLSQVREDFSNAAGGFPSGSAIHLHCSHASGSPHSPSAALAPRHWAVFRCIRGQWLAGTGRPSAQAVAALAGSAEGSGTYAFSCVKPTCSDGARNGDETGVDCGGSCPQACPSCFNGLRDGDEEDVDCGGSTCEPCEFCSPRPLKAFLGDRDLFVVRRQGPHGKRESSAFEKHVDKLLAEGIVASALTKPGEQLHIKCKTRSGDDGLLVQCRNGIWALAAASAASNSFAWTSSFSSFFGSSRGAGMWWPRQAAEASQALTALRLSCLAPHSLEASPVEGADISTLSKPSSSSPSSLSSSSQSSSSPSLSSSPSHPTAQLTWRVGGSLAAFAVPDIGVTREGSAHPPCIARVLEVFQSSLRGECGALAFGSSALKLSSFCSNSCVRGLKAALATVLGEAVIKDERRGRDEGDRGSSAPPFFGCSSAEEGLLAKKIATLLRELISTWCAQQNGIFCFAEAAASFHFLRSMYTQAETTPALFLSELKGHCPANSCFRSNAKHVLILAELSELVDIRLPAFPTGGVGKEALSSPASRALRSAAYSRSAAYNRSVRRLQDEELSGGGGTDDAWKTARETTEADHGGTELALEAISETKVETKPEGRQRGEKQDDRASLAGAGEFESAQHAEGIYGVSESPFETYDLSAGHPRRLFPSSSALSPPPVSPLVRVDLRRRSSSGGTSNRAGSPGLQSRGTQGFLEDIRNTPEILDLLCIEVNGQSCAEDVLRVGLETPVFASPSGNEGAQKICRSDSCLLEVTRVFGQMLIDHADRQTEDFFEKRIFHMPPTSRRRNEALASNGAKPGNRGSPSTGVRAPGDGAVTPAEMNDFHPYDVILGVLMKHWGRTFCHRNIRGSLCGGFVFPSSLDTALAEQSRGSYVPTENEKKYRTCSCPQTLIGDGDCDIQCFNEACGWDGGDCLATEVLFPVYRHLVNQLGTEIADSCNPFNARFSCDAADASSSRTPSSPTRRNCARQFSRLADARGCCLATQLEVLRDLLDADTRILRATGNLLSSASVSKPLSSSTVVGGTLRDRREAQEGRRQEAEFPRVPAQLWKGDTWIQVDRSSAFFEFACKRQLDRTCSRGLNRFAYAVDMKITNIDLDTVLHSSTASAFSQTSSVVSASSTTSSASSSLVSVSSPFASSPLAASPPFASSPFSSSSHLDGEAEPHERSSSVRASSLPLSTILSPMHRELLRVLREELAALFAVPVGDVVEMRLWRGSIDVSAVVDPGWLANTARFKERLQELTEDLDAPASIVSLLSATLTRHLSAASHASPLLAVLPTWPAQRLLAALPEDETQPIALSPSHTKVSQIPFQTTLPSSLPAASRPLFGTFGVSELPFASRACVGTQGLLPPEGTSVYDAYKIWANSGRGGVGNEHGSTMVVECNTGHEAVEGEAPQTLVCNQGRWEPLPPASSNSGNAAQHRILMCRRPCQPYEKIDPAVMRPEFIVSGYGTTDGDTRTVLCAPGYSPRDVETTGATETISCVNGEWKPLRRLLCEKDFAALSGSSSSPCSGALSGLEESYRLTEVPLVPASNPDVSADLAAALKIRLQPHGTTVQVFKVTCARGYTHAPVQGGGSSGVSEVAASQTTRSGAGKNKAEVFLACLDGGIVGLGSDELFPLGGSAEGHRAEALAENFTERLRKATPVNVPSRSHVMGMGTVQEDALYVHQSMSRERPSVSSALAVSGSEEASDIQKSLVCLRDIRLDPPVGAKPISDTAMVFLCLLILFVLVVALIAGWWMKNSRKKRKAGKLAGSEAGKNGDPQGDPDEGESKRKNLDFKRRTTGETVMMDGTVMFSGAGVEQLLTNYLLGTGGTKLPADDSSGRSRDSVAPGAVILGRLKEDDLLAAQMYIDQAHAETSPSFAKPSELLTPATAAMVLGTSEAQQALLLLQQQKSRGHVTGRARGTTRDGELLVEKLRELRRHPGGREVMGEGADRRAGYDGTMAYSMSPIYLKGLPGDSGSVQDVREQSVVEDASQSTVASGIPHSTTRGNHHQQLHILFEPGRNPFGLRMDEDEEGSEQVPLDQDGTDMPPGHGFGTIGAFPSSGDPRQHDFSQTIPQQQNNNTLRYLRQYEQALVQGRYLGAWPTDRDEKGVKAQVGEILDVDTRAFGTGSPSLSSRHASLDVRSKDCAYQQPRHPDSHHVSGMSQELYTGETQATSEGDGESGCGMSDDRGRNVSYGIPEWESGAECRHLDTRGVNQSRMRSSSGPHGFAAISRPTSVTGRRHSVHLHHPDLKTNSSSAESSIQELHASRYAGVSQSSAVHPQQQMVFSSQSDDELYPDDSASCVGLHGYRLGRGLAPMLLMERQKPIAEHGARSEPSNSPSILNKNQRFDHKDDAFLRQTFPLTTNPSWTSSAASQGGGK</sequence>
<feature type="compositionally biased region" description="Polar residues" evidence="6">
    <location>
        <begin position="3526"/>
        <end position="3541"/>
    </location>
</feature>
<dbReference type="EMBL" id="AHZU02001604">
    <property type="protein sequence ID" value="KFG30655.1"/>
    <property type="molecule type" value="Genomic_DNA"/>
</dbReference>
<feature type="compositionally biased region" description="Polar residues" evidence="6">
    <location>
        <begin position="3897"/>
        <end position="3916"/>
    </location>
</feature>
<evidence type="ECO:0000256" key="6">
    <source>
        <dbReference type="SAM" id="MobiDB-lite"/>
    </source>
</evidence>
<feature type="region of interest" description="Disordered" evidence="6">
    <location>
        <begin position="422"/>
        <end position="441"/>
    </location>
</feature>
<feature type="region of interest" description="Disordered" evidence="6">
    <location>
        <begin position="513"/>
        <end position="532"/>
    </location>
</feature>
<feature type="compositionally biased region" description="Basic and acidic residues" evidence="6">
    <location>
        <begin position="3883"/>
        <end position="3892"/>
    </location>
</feature>
<dbReference type="SMART" id="SM00032">
    <property type="entry name" value="CCP"/>
    <property type="match status" value="6"/>
</dbReference>
<keyword evidence="2" id="KW-0732">Signal</keyword>
<evidence type="ECO:0000256" key="2">
    <source>
        <dbReference type="ARBA" id="ARBA00022729"/>
    </source>
</evidence>
<evidence type="ECO:0000256" key="7">
    <source>
        <dbReference type="SAM" id="Phobius"/>
    </source>
</evidence>
<feature type="compositionally biased region" description="Low complexity" evidence="6">
    <location>
        <begin position="2225"/>
        <end position="2235"/>
    </location>
</feature>
<feature type="region of interest" description="Disordered" evidence="6">
    <location>
        <begin position="1833"/>
        <end position="1867"/>
    </location>
</feature>
<reference evidence="10 11" key="1">
    <citation type="submission" date="2014-02" db="EMBL/GenBank/DDBJ databases">
        <authorList>
            <person name="Sibley D."/>
            <person name="Venepally P."/>
            <person name="Karamycheva S."/>
            <person name="Hadjithomas M."/>
            <person name="Khan A."/>
            <person name="Brunk B."/>
            <person name="Roos D."/>
            <person name="Caler E."/>
            <person name="Lorenzi H."/>
        </authorList>
    </citation>
    <scope>NUCLEOTIDE SEQUENCE [LARGE SCALE GENOMIC DNA]</scope>
    <source>
        <strain evidence="10 11">GAB2-2007-GAL-DOM2</strain>
    </source>
</reference>
<dbReference type="InterPro" id="IPR000436">
    <property type="entry name" value="Sushi_SCR_CCP_dom"/>
</dbReference>
<evidence type="ECO:0000313" key="11">
    <source>
        <dbReference type="Proteomes" id="UP000028837"/>
    </source>
</evidence>
<feature type="compositionally biased region" description="Basic and acidic residues" evidence="6">
    <location>
        <begin position="2141"/>
        <end position="2162"/>
    </location>
</feature>
<feature type="region of interest" description="Disordered" evidence="6">
    <location>
        <begin position="3587"/>
        <end position="3614"/>
    </location>
</feature>
<feature type="region of interest" description="Disordered" evidence="6">
    <location>
        <begin position="2106"/>
        <end position="2163"/>
    </location>
</feature>
<evidence type="ECO:0000256" key="1">
    <source>
        <dbReference type="ARBA" id="ARBA00022659"/>
    </source>
</evidence>
<feature type="compositionally biased region" description="Basic and acidic residues" evidence="6">
    <location>
        <begin position="2117"/>
        <end position="2132"/>
    </location>
</feature>
<evidence type="ECO:0000256" key="5">
    <source>
        <dbReference type="ARBA" id="ARBA00023180"/>
    </source>
</evidence>
<dbReference type="OrthoDB" id="331862at2759"/>
<evidence type="ECO:0000256" key="4">
    <source>
        <dbReference type="ARBA" id="ARBA00023157"/>
    </source>
</evidence>
<feature type="transmembrane region" description="Helical" evidence="7">
    <location>
        <begin position="3268"/>
        <end position="3289"/>
    </location>
</feature>
<comment type="caution">
    <text evidence="10">The sequence shown here is derived from an EMBL/GenBank/DDBJ whole genome shotgun (WGS) entry which is preliminary data.</text>
</comment>
<dbReference type="VEuPathDB" id="ToxoDB:TGDOM2_211270"/>
<evidence type="ECO:0000256" key="3">
    <source>
        <dbReference type="ARBA" id="ARBA00022737"/>
    </source>
</evidence>
<feature type="region of interest" description="Disordered" evidence="6">
    <location>
        <begin position="3864"/>
        <end position="3916"/>
    </location>
</feature>
<dbReference type="SMART" id="SM00004">
    <property type="entry name" value="NL"/>
    <property type="match status" value="1"/>
</dbReference>
<dbReference type="Pfam" id="PF00066">
    <property type="entry name" value="Notch"/>
    <property type="match status" value="1"/>
</dbReference>
<name>A0A086JET7_TOXGO</name>
<feature type="domain" description="Sushi" evidence="9">
    <location>
        <begin position="1049"/>
        <end position="1112"/>
    </location>
</feature>
<dbReference type="Gene3D" id="4.10.470.20">
    <property type="match status" value="1"/>
</dbReference>
<feature type="domain" description="Sushi" evidence="9">
    <location>
        <begin position="980"/>
        <end position="1038"/>
    </location>
</feature>
<feature type="domain" description="Sushi" evidence="9">
    <location>
        <begin position="2981"/>
        <end position="3046"/>
    </location>
</feature>
<keyword evidence="1" id="KW-0768">Sushi</keyword>
<keyword evidence="4" id="KW-1015">Disulfide bond</keyword>
<organism evidence="10 11">
    <name type="scientific">Toxoplasma gondii GAB2-2007-GAL-DOM2</name>
    <dbReference type="NCBI Taxonomy" id="1130820"/>
    <lineage>
        <taxon>Eukaryota</taxon>
        <taxon>Sar</taxon>
        <taxon>Alveolata</taxon>
        <taxon>Apicomplexa</taxon>
        <taxon>Conoidasida</taxon>
        <taxon>Coccidia</taxon>
        <taxon>Eucoccidiorida</taxon>
        <taxon>Eimeriorina</taxon>
        <taxon>Sarcocystidae</taxon>
        <taxon>Toxoplasma</taxon>
    </lineage>
</organism>
<dbReference type="InterPro" id="IPR000800">
    <property type="entry name" value="Notch_dom"/>
</dbReference>
<keyword evidence="7" id="KW-0472">Membrane</keyword>
<feature type="compositionally biased region" description="Polar residues" evidence="6">
    <location>
        <begin position="3605"/>
        <end position="3614"/>
    </location>
</feature>
<feature type="compositionally biased region" description="Basic and acidic residues" evidence="6">
    <location>
        <begin position="987"/>
        <end position="1004"/>
    </location>
</feature>
<feature type="region of interest" description="Disordered" evidence="6">
    <location>
        <begin position="1131"/>
        <end position="1162"/>
    </location>
</feature>
<feature type="region of interest" description="Disordered" evidence="6">
    <location>
        <begin position="2222"/>
        <end position="2244"/>
    </location>
</feature>
<proteinExistence type="predicted"/>
<feature type="compositionally biased region" description="Polar residues" evidence="6">
    <location>
        <begin position="1139"/>
        <end position="1148"/>
    </location>
</feature>
<dbReference type="PANTHER" id="PTHR45785">
    <property type="entry name" value="COMPLEMENT FACTOR H-RELATED"/>
    <property type="match status" value="1"/>
</dbReference>
<feature type="region of interest" description="Disordered" evidence="6">
    <location>
        <begin position="3523"/>
        <end position="3545"/>
    </location>
</feature>
<feature type="compositionally biased region" description="Basic and acidic residues" evidence="6">
    <location>
        <begin position="3320"/>
        <end position="3332"/>
    </location>
</feature>
<feature type="region of interest" description="Disordered" evidence="6">
    <location>
        <begin position="2335"/>
        <end position="2369"/>
    </location>
</feature>
<feature type="compositionally biased region" description="Polar residues" evidence="6">
    <location>
        <begin position="3871"/>
        <end position="3882"/>
    </location>
</feature>
<feature type="domain" description="LNR" evidence="8">
    <location>
        <begin position="2430"/>
        <end position="2466"/>
    </location>
</feature>
<feature type="region of interest" description="Disordered" evidence="6">
    <location>
        <begin position="892"/>
        <end position="948"/>
    </location>
</feature>
<feature type="region of interest" description="Disordered" evidence="6">
    <location>
        <begin position="984"/>
        <end position="1007"/>
    </location>
</feature>
<evidence type="ECO:0000259" key="9">
    <source>
        <dbReference type="SMART" id="SM00032"/>
    </source>
</evidence>
<feature type="compositionally biased region" description="Basic and acidic residues" evidence="6">
    <location>
        <begin position="895"/>
        <end position="916"/>
    </location>
</feature>
<gene>
    <name evidence="10" type="ORF">TGDOM2_211270</name>
</gene>
<feature type="region of interest" description="Disordered" evidence="6">
    <location>
        <begin position="3299"/>
        <end position="3332"/>
    </location>
</feature>
<accession>A0A086JET7</accession>
<evidence type="ECO:0000259" key="8">
    <source>
        <dbReference type="SMART" id="SM00004"/>
    </source>
</evidence>
<feature type="region of interest" description="Disordered" evidence="6">
    <location>
        <begin position="1213"/>
        <end position="1259"/>
    </location>
</feature>
<keyword evidence="5" id="KW-0325">Glycoprotein</keyword>
<feature type="region of interest" description="Disordered" evidence="6">
    <location>
        <begin position="3703"/>
        <end position="3725"/>
    </location>
</feature>